<feature type="compositionally biased region" description="Polar residues" evidence="1">
    <location>
        <begin position="18"/>
        <end position="30"/>
    </location>
</feature>
<reference evidence="2" key="1">
    <citation type="submission" date="2020-11" db="EMBL/GenBank/DDBJ databases">
        <title>Adaptations for nitrogen fixation in a non-lichenized fungal sporocarp promotes dispersal by wood-feeding termites.</title>
        <authorList>
            <consortium name="DOE Joint Genome Institute"/>
            <person name="Koch R.A."/>
            <person name="Yoon G."/>
            <person name="Arayal U."/>
            <person name="Lail K."/>
            <person name="Amirebrahimi M."/>
            <person name="Labutti K."/>
            <person name="Lipzen A."/>
            <person name="Riley R."/>
            <person name="Barry K."/>
            <person name="Henrissat B."/>
            <person name="Grigoriev I.V."/>
            <person name="Herr J.R."/>
            <person name="Aime M.C."/>
        </authorList>
    </citation>
    <scope>NUCLEOTIDE SEQUENCE</scope>
    <source>
        <strain evidence="2">MCA 3950</strain>
    </source>
</reference>
<name>A0A9P7W3Y7_9AGAR</name>
<evidence type="ECO:0000313" key="3">
    <source>
        <dbReference type="Proteomes" id="UP000812287"/>
    </source>
</evidence>
<dbReference type="RefSeq" id="XP_043044366.1">
    <property type="nucleotide sequence ID" value="XM_043181315.1"/>
</dbReference>
<dbReference type="Proteomes" id="UP000812287">
    <property type="component" value="Unassembled WGS sequence"/>
</dbReference>
<organism evidence="2 3">
    <name type="scientific">Guyanagaster necrorhizus</name>
    <dbReference type="NCBI Taxonomy" id="856835"/>
    <lineage>
        <taxon>Eukaryota</taxon>
        <taxon>Fungi</taxon>
        <taxon>Dikarya</taxon>
        <taxon>Basidiomycota</taxon>
        <taxon>Agaricomycotina</taxon>
        <taxon>Agaricomycetes</taxon>
        <taxon>Agaricomycetidae</taxon>
        <taxon>Agaricales</taxon>
        <taxon>Marasmiineae</taxon>
        <taxon>Physalacriaceae</taxon>
        <taxon>Guyanagaster</taxon>
    </lineage>
</organism>
<dbReference type="EMBL" id="MU250526">
    <property type="protein sequence ID" value="KAG7450866.1"/>
    <property type="molecule type" value="Genomic_DNA"/>
</dbReference>
<feature type="region of interest" description="Disordered" evidence="1">
    <location>
        <begin position="109"/>
        <end position="152"/>
    </location>
</feature>
<keyword evidence="3" id="KW-1185">Reference proteome</keyword>
<feature type="region of interest" description="Disordered" evidence="1">
    <location>
        <begin position="1"/>
        <end position="57"/>
    </location>
</feature>
<evidence type="ECO:0000256" key="1">
    <source>
        <dbReference type="SAM" id="MobiDB-lite"/>
    </source>
</evidence>
<accession>A0A9P7W3Y7</accession>
<protein>
    <submittedName>
        <fullName evidence="2">Uncharacterized protein</fullName>
    </submittedName>
</protein>
<gene>
    <name evidence="2" type="ORF">BT62DRAFT_541203</name>
</gene>
<dbReference type="AlphaFoldDB" id="A0A9P7W3Y7"/>
<evidence type="ECO:0000313" key="2">
    <source>
        <dbReference type="EMBL" id="KAG7450866.1"/>
    </source>
</evidence>
<dbReference type="GeneID" id="66103611"/>
<feature type="compositionally biased region" description="Polar residues" evidence="1">
    <location>
        <begin position="114"/>
        <end position="125"/>
    </location>
</feature>
<feature type="compositionally biased region" description="Low complexity" evidence="1">
    <location>
        <begin position="126"/>
        <end position="146"/>
    </location>
</feature>
<feature type="compositionally biased region" description="Acidic residues" evidence="1">
    <location>
        <begin position="31"/>
        <end position="41"/>
    </location>
</feature>
<comment type="caution">
    <text evidence="2">The sequence shown here is derived from an EMBL/GenBank/DDBJ whole genome shotgun (WGS) entry which is preliminary data.</text>
</comment>
<sequence length="208" mass="21633">MGNRCSRRQVLSKGHRVCTNSPPSPQVNSWDSDDQISDDGDGSGSGETVWPTIRRGNGSDFVSMAIPNVTSDEISYLLMMDDFGRKYRLPLFLLSPTCSSETVQNAMSAPALASTPNSNTAQSPFVTSPLPSGPSSPASSPAGSTPVAPPAVDPTSLPVSPINILATRPPPPVTAFVVPLPCVGAILLVAGCMSPHSSQSPIGPRTYT</sequence>
<proteinExistence type="predicted"/>
<dbReference type="OrthoDB" id="3245083at2759"/>